<organism evidence="2 3">
    <name type="scientific">Pleurodeles waltl</name>
    <name type="common">Iberian ribbed newt</name>
    <dbReference type="NCBI Taxonomy" id="8319"/>
    <lineage>
        <taxon>Eukaryota</taxon>
        <taxon>Metazoa</taxon>
        <taxon>Chordata</taxon>
        <taxon>Craniata</taxon>
        <taxon>Vertebrata</taxon>
        <taxon>Euteleostomi</taxon>
        <taxon>Amphibia</taxon>
        <taxon>Batrachia</taxon>
        <taxon>Caudata</taxon>
        <taxon>Salamandroidea</taxon>
        <taxon>Salamandridae</taxon>
        <taxon>Pleurodelinae</taxon>
        <taxon>Pleurodeles</taxon>
    </lineage>
</organism>
<dbReference type="EMBL" id="JANPWB010000015">
    <property type="protein sequence ID" value="KAJ1090771.1"/>
    <property type="molecule type" value="Genomic_DNA"/>
</dbReference>
<evidence type="ECO:0000313" key="3">
    <source>
        <dbReference type="Proteomes" id="UP001066276"/>
    </source>
</evidence>
<protein>
    <submittedName>
        <fullName evidence="2">Uncharacterized protein</fullName>
    </submittedName>
</protein>
<proteinExistence type="predicted"/>
<evidence type="ECO:0000313" key="2">
    <source>
        <dbReference type="EMBL" id="KAJ1090771.1"/>
    </source>
</evidence>
<comment type="caution">
    <text evidence="2">The sequence shown here is derived from an EMBL/GenBank/DDBJ whole genome shotgun (WGS) entry which is preliminary data.</text>
</comment>
<name>A0AAV7LGJ3_PLEWA</name>
<gene>
    <name evidence="2" type="ORF">NDU88_003900</name>
</gene>
<dbReference type="AlphaFoldDB" id="A0AAV7LGJ3"/>
<reference evidence="2" key="1">
    <citation type="journal article" date="2022" name="bioRxiv">
        <title>Sequencing and chromosome-scale assembly of the giantPleurodeles waltlgenome.</title>
        <authorList>
            <person name="Brown T."/>
            <person name="Elewa A."/>
            <person name="Iarovenko S."/>
            <person name="Subramanian E."/>
            <person name="Araus A.J."/>
            <person name="Petzold A."/>
            <person name="Susuki M."/>
            <person name="Suzuki K.-i.T."/>
            <person name="Hayashi T."/>
            <person name="Toyoda A."/>
            <person name="Oliveira C."/>
            <person name="Osipova E."/>
            <person name="Leigh N.D."/>
            <person name="Simon A."/>
            <person name="Yun M.H."/>
        </authorList>
    </citation>
    <scope>NUCLEOTIDE SEQUENCE</scope>
    <source>
        <strain evidence="2">20211129_DDA</strain>
        <tissue evidence="2">Liver</tissue>
    </source>
</reference>
<evidence type="ECO:0000256" key="1">
    <source>
        <dbReference type="SAM" id="MobiDB-lite"/>
    </source>
</evidence>
<keyword evidence="3" id="KW-1185">Reference proteome</keyword>
<accession>A0AAV7LGJ3</accession>
<feature type="region of interest" description="Disordered" evidence="1">
    <location>
        <begin position="69"/>
        <end position="119"/>
    </location>
</feature>
<dbReference type="Proteomes" id="UP001066276">
    <property type="component" value="Chromosome 11"/>
</dbReference>
<sequence length="119" mass="12546">MPIFIGPHRGLPGRLSSAGLGSRVIAPPGAARGVPRLSRSMQHVASASPGVTHRRPALLTSAQRCSRFVTPVRPSPGPHTRRAPDAWIRLSSSSSRSGGLDGQPGSAASRSHPWHPRGW</sequence>
<feature type="compositionally biased region" description="Low complexity" evidence="1">
    <location>
        <begin position="89"/>
        <end position="98"/>
    </location>
</feature>